<evidence type="ECO:0000313" key="5">
    <source>
        <dbReference type="Proteomes" id="UP001220658"/>
    </source>
</evidence>
<dbReference type="PROSITE" id="PS50110">
    <property type="entry name" value="RESPONSE_REGULATORY"/>
    <property type="match status" value="1"/>
</dbReference>
<dbReference type="Pfam" id="PF00072">
    <property type="entry name" value="Response_reg"/>
    <property type="match status" value="1"/>
</dbReference>
<feature type="domain" description="Response regulatory" evidence="2">
    <location>
        <begin position="3"/>
        <end position="119"/>
    </location>
</feature>
<keyword evidence="4" id="KW-0238">DNA-binding</keyword>
<dbReference type="RefSeq" id="WP_022355422.1">
    <property type="nucleotide sequence ID" value="NZ_JADMUL010000001.1"/>
</dbReference>
<evidence type="ECO:0000259" key="2">
    <source>
        <dbReference type="PROSITE" id="PS50110"/>
    </source>
</evidence>
<protein>
    <submittedName>
        <fullName evidence="4">LytTR family DNA-binding domain-containing protein</fullName>
    </submittedName>
</protein>
<dbReference type="EMBL" id="JAQNCK010000001">
    <property type="protein sequence ID" value="MDC0827172.1"/>
    <property type="molecule type" value="Genomic_DNA"/>
</dbReference>
<dbReference type="SMART" id="SM00448">
    <property type="entry name" value="REC"/>
    <property type="match status" value="1"/>
</dbReference>
<organism evidence="4 5">
    <name type="scientific">Faecalitalea cylindroides</name>
    <dbReference type="NCBI Taxonomy" id="39483"/>
    <lineage>
        <taxon>Bacteria</taxon>
        <taxon>Bacillati</taxon>
        <taxon>Bacillota</taxon>
        <taxon>Erysipelotrichia</taxon>
        <taxon>Erysipelotrichales</taxon>
        <taxon>Erysipelotrichaceae</taxon>
        <taxon>Faecalitalea</taxon>
    </lineage>
</organism>
<evidence type="ECO:0000313" key="4">
    <source>
        <dbReference type="EMBL" id="MDC0827172.1"/>
    </source>
</evidence>
<dbReference type="GO" id="GO:0000156">
    <property type="term" value="F:phosphorelay response regulator activity"/>
    <property type="evidence" value="ECO:0007669"/>
    <property type="project" value="InterPro"/>
</dbReference>
<dbReference type="SMART" id="SM00850">
    <property type="entry name" value="LytTR"/>
    <property type="match status" value="1"/>
</dbReference>
<keyword evidence="1" id="KW-0597">Phosphoprotein</keyword>
<dbReference type="GO" id="GO:0003677">
    <property type="term" value="F:DNA binding"/>
    <property type="evidence" value="ECO:0007669"/>
    <property type="project" value="UniProtKB-KW"/>
</dbReference>
<dbReference type="InterPro" id="IPR001789">
    <property type="entry name" value="Sig_transdc_resp-reg_receiver"/>
</dbReference>
<dbReference type="PROSITE" id="PS50930">
    <property type="entry name" value="HTH_LYTTR"/>
    <property type="match status" value="1"/>
</dbReference>
<dbReference type="Gene3D" id="2.40.50.1020">
    <property type="entry name" value="LytTr DNA-binding domain"/>
    <property type="match status" value="1"/>
</dbReference>
<feature type="domain" description="HTH LytTR-type" evidence="3">
    <location>
        <begin position="138"/>
        <end position="230"/>
    </location>
</feature>
<reference evidence="4" key="1">
    <citation type="submission" date="2023-01" db="EMBL/GenBank/DDBJ databases">
        <title>Human gut microbiome strain richness.</title>
        <authorList>
            <person name="Chen-Liaw A."/>
        </authorList>
    </citation>
    <scope>NUCLEOTIDE SEQUENCE</scope>
    <source>
        <strain evidence="4">D55st1_G4_D55t1_190419</strain>
    </source>
</reference>
<proteinExistence type="predicted"/>
<evidence type="ECO:0000259" key="3">
    <source>
        <dbReference type="PROSITE" id="PS50930"/>
    </source>
</evidence>
<dbReference type="PANTHER" id="PTHR37299:SF1">
    <property type="entry name" value="STAGE 0 SPORULATION PROTEIN A HOMOLOG"/>
    <property type="match status" value="1"/>
</dbReference>
<dbReference type="SUPFAM" id="SSF52172">
    <property type="entry name" value="CheY-like"/>
    <property type="match status" value="1"/>
</dbReference>
<accession>A0AAW6FPN3</accession>
<gene>
    <name evidence="4" type="ORF">POG00_00445</name>
</gene>
<dbReference type="AlphaFoldDB" id="A0AAW6FPN3"/>
<dbReference type="Gene3D" id="3.40.50.2300">
    <property type="match status" value="1"/>
</dbReference>
<dbReference type="Proteomes" id="UP001220658">
    <property type="component" value="Unassembled WGS sequence"/>
</dbReference>
<name>A0AAW6FPN3_9FIRM</name>
<dbReference type="InterPro" id="IPR011006">
    <property type="entry name" value="CheY-like_superfamily"/>
</dbReference>
<feature type="modified residue" description="4-aspartylphosphate" evidence="1">
    <location>
        <position position="56"/>
    </location>
</feature>
<dbReference type="InterPro" id="IPR046947">
    <property type="entry name" value="LytR-like"/>
</dbReference>
<sequence>MINIEIIEDNRNDAYKLESLIKDLFEKEHIEYNVRWHNTIIDDMDYFQNIDILFLDIEIGADDGIEYGKKLRNTNPEILMIITSNFPQYLIDGYTIEAKRYFLKPIDPTIFDVEMKNVLKTSFKQSFGFLDHKISRSKIKYNQIFYVDFQDRVTLLHLKDGHVLKTPYTLKYWIDKLSDKGFSQPYRSYVVNLYQVSGFSKDKKDLVLLNDEKIPISKHFRKSFEEDYHKFLGRII</sequence>
<dbReference type="PANTHER" id="PTHR37299">
    <property type="entry name" value="TRANSCRIPTIONAL REGULATOR-RELATED"/>
    <property type="match status" value="1"/>
</dbReference>
<evidence type="ECO:0000256" key="1">
    <source>
        <dbReference type="PROSITE-ProRule" id="PRU00169"/>
    </source>
</evidence>
<dbReference type="InterPro" id="IPR007492">
    <property type="entry name" value="LytTR_DNA-bd_dom"/>
</dbReference>
<comment type="caution">
    <text evidence="4">The sequence shown here is derived from an EMBL/GenBank/DDBJ whole genome shotgun (WGS) entry which is preliminary data.</text>
</comment>
<dbReference type="Pfam" id="PF04397">
    <property type="entry name" value="LytTR"/>
    <property type="match status" value="1"/>
</dbReference>